<dbReference type="Pfam" id="PF00877">
    <property type="entry name" value="NLPC_P60"/>
    <property type="match status" value="1"/>
</dbReference>
<dbReference type="InterPro" id="IPR000064">
    <property type="entry name" value="NLP_P60_dom"/>
</dbReference>
<dbReference type="STRING" id="1219011.GCA_001895045_01136"/>
<keyword evidence="6" id="KW-0732">Signal</keyword>
<evidence type="ECO:0000256" key="2">
    <source>
        <dbReference type="ARBA" id="ARBA00022670"/>
    </source>
</evidence>
<dbReference type="GO" id="GO:0006508">
    <property type="term" value="P:proteolysis"/>
    <property type="evidence" value="ECO:0007669"/>
    <property type="project" value="UniProtKB-KW"/>
</dbReference>
<dbReference type="EMBL" id="LS483468">
    <property type="protein sequence ID" value="SQI28273.1"/>
    <property type="molecule type" value="Genomic_DNA"/>
</dbReference>
<feature type="domain" description="NlpC/P60" evidence="7">
    <location>
        <begin position="234"/>
        <end position="348"/>
    </location>
</feature>
<keyword evidence="5" id="KW-0175">Coiled coil</keyword>
<organism evidence="8 9">
    <name type="scientific">Rhodococcus coprophilus</name>
    <dbReference type="NCBI Taxonomy" id="38310"/>
    <lineage>
        <taxon>Bacteria</taxon>
        <taxon>Bacillati</taxon>
        <taxon>Actinomycetota</taxon>
        <taxon>Actinomycetes</taxon>
        <taxon>Mycobacteriales</taxon>
        <taxon>Nocardiaceae</taxon>
        <taxon>Rhodococcus</taxon>
    </lineage>
</organism>
<evidence type="ECO:0000313" key="9">
    <source>
        <dbReference type="Proteomes" id="UP000249091"/>
    </source>
</evidence>
<dbReference type="KEGG" id="rcr:NCTC10994_00017"/>
<dbReference type="SUPFAM" id="SSF54001">
    <property type="entry name" value="Cysteine proteinases"/>
    <property type="match status" value="1"/>
</dbReference>
<evidence type="ECO:0000259" key="7">
    <source>
        <dbReference type="PROSITE" id="PS51935"/>
    </source>
</evidence>
<keyword evidence="2" id="KW-0645">Protease</keyword>
<dbReference type="InterPro" id="IPR038765">
    <property type="entry name" value="Papain-like_cys_pep_sf"/>
</dbReference>
<dbReference type="Proteomes" id="UP000249091">
    <property type="component" value="Chromosome 1"/>
</dbReference>
<evidence type="ECO:0000256" key="3">
    <source>
        <dbReference type="ARBA" id="ARBA00022801"/>
    </source>
</evidence>
<dbReference type="InterPro" id="IPR051794">
    <property type="entry name" value="PG_Endopeptidase_C40"/>
</dbReference>
<keyword evidence="4" id="KW-0788">Thiol protease</keyword>
<feature type="chain" id="PRO_5016089967" evidence="6">
    <location>
        <begin position="32"/>
        <end position="348"/>
    </location>
</feature>
<keyword evidence="3 8" id="KW-0378">Hydrolase</keyword>
<evidence type="ECO:0000256" key="6">
    <source>
        <dbReference type="SAM" id="SignalP"/>
    </source>
</evidence>
<dbReference type="Gene3D" id="3.90.1720.10">
    <property type="entry name" value="endopeptidase domain like (from Nostoc punctiforme)"/>
    <property type="match status" value="1"/>
</dbReference>
<dbReference type="PANTHER" id="PTHR47359">
    <property type="entry name" value="PEPTIDOGLYCAN DL-ENDOPEPTIDASE CWLO"/>
    <property type="match status" value="1"/>
</dbReference>
<evidence type="ECO:0000256" key="1">
    <source>
        <dbReference type="ARBA" id="ARBA00007074"/>
    </source>
</evidence>
<gene>
    <name evidence="8" type="ORF">NCTC10994_00017</name>
</gene>
<dbReference type="PROSITE" id="PS51935">
    <property type="entry name" value="NLPC_P60"/>
    <property type="match status" value="1"/>
</dbReference>
<comment type="similarity">
    <text evidence="1">Belongs to the peptidase C40 family.</text>
</comment>
<feature type="coiled-coil region" evidence="5">
    <location>
        <begin position="168"/>
        <end position="202"/>
    </location>
</feature>
<evidence type="ECO:0000256" key="5">
    <source>
        <dbReference type="SAM" id="Coils"/>
    </source>
</evidence>
<dbReference type="RefSeq" id="WP_072699133.1">
    <property type="nucleotide sequence ID" value="NZ_JAFBBL010000001.1"/>
</dbReference>
<protein>
    <submittedName>
        <fullName evidence="8">Protein p60</fullName>
        <ecNumber evidence="8">3.4.-.-</ecNumber>
    </submittedName>
</protein>
<dbReference type="AlphaFoldDB" id="A0A2X4TN14"/>
<proteinExistence type="inferred from homology"/>
<name>A0A2X4TN14_9NOCA</name>
<dbReference type="PANTHER" id="PTHR47359:SF3">
    <property type="entry name" value="NLP_P60 DOMAIN-CONTAINING PROTEIN-RELATED"/>
    <property type="match status" value="1"/>
</dbReference>
<dbReference type="EC" id="3.4.-.-" evidence="8"/>
<feature type="signal peptide" evidence="6">
    <location>
        <begin position="1"/>
        <end position="31"/>
    </location>
</feature>
<dbReference type="GO" id="GO:0008234">
    <property type="term" value="F:cysteine-type peptidase activity"/>
    <property type="evidence" value="ECO:0007669"/>
    <property type="project" value="UniProtKB-KW"/>
</dbReference>
<evidence type="ECO:0000256" key="4">
    <source>
        <dbReference type="ARBA" id="ARBA00022807"/>
    </source>
</evidence>
<keyword evidence="9" id="KW-1185">Reference proteome</keyword>
<evidence type="ECO:0000313" key="8">
    <source>
        <dbReference type="EMBL" id="SQI28273.1"/>
    </source>
</evidence>
<reference evidence="8 9" key="1">
    <citation type="submission" date="2018-06" db="EMBL/GenBank/DDBJ databases">
        <authorList>
            <consortium name="Pathogen Informatics"/>
            <person name="Doyle S."/>
        </authorList>
    </citation>
    <scope>NUCLEOTIDE SEQUENCE [LARGE SCALE GENOMIC DNA]</scope>
    <source>
        <strain evidence="8 9">NCTC10994</strain>
    </source>
</reference>
<sequence length="348" mass="36917">MVSGRTKQAIRAFLAVAVLMALAISIPPAGAHPTDDSPTAKLEHLADLSRRSEQTTEALHNAGLDLEAKIADQHATETVAAEDRTALDLARAEVARFKPTVDKLAQANYRGARTNRLFALMVSDSPQQMLDQMVLLDVLGAQTARDVEGFKVATAAAAEVAAASQRSAEVAARAAEEAQVLRDDLERRKSELESEIAGVLDAFDALSDEEKAVLAGTPFPPGLDADKILQHLVPGNGGGALRAALTRIGDPYVWGATGPNQFDCSGLVVWAYKQVGKTLPRSSQAQAQGGVPVSRDNLQPGDVVIFYDDASHVGLYAGDGNIVHASTFGVPVKVQSMASFPFHSARRY</sequence>
<accession>A0A2X4TN14</accession>